<organism evidence="1 2">
    <name type="scientific">Alteribacter keqinensis</name>
    <dbReference type="NCBI Taxonomy" id="2483800"/>
    <lineage>
        <taxon>Bacteria</taxon>
        <taxon>Bacillati</taxon>
        <taxon>Bacillota</taxon>
        <taxon>Bacilli</taxon>
        <taxon>Bacillales</taxon>
        <taxon>Bacillaceae</taxon>
        <taxon>Alteribacter</taxon>
    </lineage>
</organism>
<comment type="caution">
    <text evidence="1">The sequence shown here is derived from an EMBL/GenBank/DDBJ whole genome shotgun (WGS) entry which is preliminary data.</text>
</comment>
<dbReference type="OrthoDB" id="1122256at2"/>
<evidence type="ECO:0000313" key="2">
    <source>
        <dbReference type="Proteomes" id="UP000278746"/>
    </source>
</evidence>
<proteinExistence type="predicted"/>
<protein>
    <submittedName>
        <fullName evidence="1">YhfH family protein</fullName>
    </submittedName>
</protein>
<dbReference type="Proteomes" id="UP000278746">
    <property type="component" value="Unassembled WGS sequence"/>
</dbReference>
<evidence type="ECO:0000313" key="1">
    <source>
        <dbReference type="EMBL" id="RNA69428.1"/>
    </source>
</evidence>
<sequence>MIQSSKEFFQNLPPKECTKCGEVFEEMAECYYHQCDKCVSEIR</sequence>
<gene>
    <name evidence="1" type="ORF">EBO34_05680</name>
</gene>
<keyword evidence="2" id="KW-1185">Reference proteome</keyword>
<dbReference type="InterPro" id="IPR025432">
    <property type="entry name" value="YhfH-like"/>
</dbReference>
<reference evidence="1 2" key="1">
    <citation type="submission" date="2018-10" db="EMBL/GenBank/DDBJ databases">
        <title>Bacillus Keqinensis sp. nov., a moderately halophilic bacterium isolated from a saline-alkaline lake.</title>
        <authorList>
            <person name="Wang H."/>
        </authorList>
    </citation>
    <scope>NUCLEOTIDE SEQUENCE [LARGE SCALE GENOMIC DNA]</scope>
    <source>
        <strain evidence="1 2">KQ-3</strain>
    </source>
</reference>
<dbReference type="EMBL" id="RHIB01000001">
    <property type="protein sequence ID" value="RNA69428.1"/>
    <property type="molecule type" value="Genomic_DNA"/>
</dbReference>
<accession>A0A3M7TUV0</accession>
<name>A0A3M7TUV0_9BACI</name>
<dbReference type="Pfam" id="PF14149">
    <property type="entry name" value="YhfH"/>
    <property type="match status" value="1"/>
</dbReference>
<dbReference type="AlphaFoldDB" id="A0A3M7TUV0"/>